<reference evidence="2 3" key="1">
    <citation type="submission" date="2019-06" db="EMBL/GenBank/DDBJ databases">
        <title>Whole genome sequence for Rhodospirillaceae sp. R148.</title>
        <authorList>
            <person name="Wang G."/>
        </authorList>
    </citation>
    <scope>NUCLEOTIDE SEQUENCE [LARGE SCALE GENOMIC DNA]</scope>
    <source>
        <strain evidence="2 3">R148</strain>
    </source>
</reference>
<evidence type="ECO:0000313" key="2">
    <source>
        <dbReference type="EMBL" id="TQV82099.1"/>
    </source>
</evidence>
<protein>
    <submittedName>
        <fullName evidence="2">Uncharacterized protein</fullName>
    </submittedName>
</protein>
<keyword evidence="1" id="KW-0812">Transmembrane</keyword>
<dbReference type="EMBL" id="VHSH01000002">
    <property type="protein sequence ID" value="TQV82099.1"/>
    <property type="molecule type" value="Genomic_DNA"/>
</dbReference>
<evidence type="ECO:0000313" key="3">
    <source>
        <dbReference type="Proteomes" id="UP000315252"/>
    </source>
</evidence>
<dbReference type="RefSeq" id="WP_142895729.1">
    <property type="nucleotide sequence ID" value="NZ_ML660053.1"/>
</dbReference>
<accession>A0A545TY12</accession>
<dbReference type="Proteomes" id="UP000315252">
    <property type="component" value="Unassembled WGS sequence"/>
</dbReference>
<comment type="caution">
    <text evidence="2">The sequence shown here is derived from an EMBL/GenBank/DDBJ whole genome shotgun (WGS) entry which is preliminary data.</text>
</comment>
<feature type="transmembrane region" description="Helical" evidence="1">
    <location>
        <begin position="18"/>
        <end position="36"/>
    </location>
</feature>
<sequence>MASDGGDRYALGRLVLDYLKTFMWPVIALVVVILFQDDVRGILENREVELAGVVRIGPQIEQLQQQATEEIADIRALLQTQTERGGGADPEAAGQVTADIENKLTKLSSRLTRGVEQIQQTAPVVVRNQGVTPAAAQEERLQRVSALERHGFSALLDRDVQAAIKAFGEAVAIWPEYHNVSAVSDLLTTWENELSDAQSPKWSELYRTVLTDLSWGMPSDLRPEFRSLATKSY</sequence>
<organism evidence="2 3">
    <name type="scientific">Denitrobaculum tricleocarpae</name>
    <dbReference type="NCBI Taxonomy" id="2591009"/>
    <lineage>
        <taxon>Bacteria</taxon>
        <taxon>Pseudomonadati</taxon>
        <taxon>Pseudomonadota</taxon>
        <taxon>Alphaproteobacteria</taxon>
        <taxon>Rhodospirillales</taxon>
        <taxon>Rhodospirillaceae</taxon>
        <taxon>Denitrobaculum</taxon>
    </lineage>
</organism>
<keyword evidence="3" id="KW-1185">Reference proteome</keyword>
<keyword evidence="1" id="KW-1133">Transmembrane helix</keyword>
<name>A0A545TY12_9PROT</name>
<dbReference type="AlphaFoldDB" id="A0A545TY12"/>
<evidence type="ECO:0000256" key="1">
    <source>
        <dbReference type="SAM" id="Phobius"/>
    </source>
</evidence>
<gene>
    <name evidence="2" type="ORF">FKG95_07690</name>
</gene>
<keyword evidence="1" id="KW-0472">Membrane</keyword>
<proteinExistence type="predicted"/>
<dbReference type="OrthoDB" id="7593748at2"/>